<dbReference type="SUPFAM" id="SSF56219">
    <property type="entry name" value="DNase I-like"/>
    <property type="match status" value="1"/>
</dbReference>
<keyword evidence="3" id="KW-0695">RNA-directed DNA polymerase</keyword>
<evidence type="ECO:0000313" key="3">
    <source>
        <dbReference type="EMBL" id="GJT80044.1"/>
    </source>
</evidence>
<comment type="caution">
    <text evidence="3">The sequence shown here is derived from an EMBL/GenBank/DDBJ whole genome shotgun (WGS) entry which is preliminary data.</text>
</comment>
<keyword evidence="3" id="KW-0808">Transferase</keyword>
<dbReference type="PANTHER" id="PTHR33116:SF76">
    <property type="entry name" value="DUF4283 DOMAIN-CONTAINING PROTEIN"/>
    <property type="match status" value="1"/>
</dbReference>
<dbReference type="InterPro" id="IPR036691">
    <property type="entry name" value="Endo/exonu/phosph_ase_sf"/>
</dbReference>
<evidence type="ECO:0000259" key="2">
    <source>
        <dbReference type="Pfam" id="PF13966"/>
    </source>
</evidence>
<keyword evidence="1" id="KW-0812">Transmembrane</keyword>
<keyword evidence="3" id="KW-0548">Nucleotidyltransferase</keyword>
<keyword evidence="4" id="KW-1185">Reference proteome</keyword>
<reference evidence="3" key="2">
    <citation type="submission" date="2022-01" db="EMBL/GenBank/DDBJ databases">
        <authorList>
            <person name="Yamashiro T."/>
            <person name="Shiraishi A."/>
            <person name="Satake H."/>
            <person name="Nakayama K."/>
        </authorList>
    </citation>
    <scope>NUCLEOTIDE SEQUENCE</scope>
</reference>
<keyword evidence="1" id="KW-0472">Membrane</keyword>
<proteinExistence type="predicted"/>
<organism evidence="3 4">
    <name type="scientific">Tanacetum coccineum</name>
    <dbReference type="NCBI Taxonomy" id="301880"/>
    <lineage>
        <taxon>Eukaryota</taxon>
        <taxon>Viridiplantae</taxon>
        <taxon>Streptophyta</taxon>
        <taxon>Embryophyta</taxon>
        <taxon>Tracheophyta</taxon>
        <taxon>Spermatophyta</taxon>
        <taxon>Magnoliopsida</taxon>
        <taxon>eudicotyledons</taxon>
        <taxon>Gunneridae</taxon>
        <taxon>Pentapetalae</taxon>
        <taxon>asterids</taxon>
        <taxon>campanulids</taxon>
        <taxon>Asterales</taxon>
        <taxon>Asteraceae</taxon>
        <taxon>Asteroideae</taxon>
        <taxon>Anthemideae</taxon>
        <taxon>Anthemidinae</taxon>
        <taxon>Tanacetum</taxon>
    </lineage>
</organism>
<dbReference type="Pfam" id="PF13966">
    <property type="entry name" value="zf-RVT"/>
    <property type="match status" value="1"/>
</dbReference>
<dbReference type="PANTHER" id="PTHR33116">
    <property type="entry name" value="REVERSE TRANSCRIPTASE ZINC-BINDING DOMAIN-CONTAINING PROTEIN-RELATED-RELATED"/>
    <property type="match status" value="1"/>
</dbReference>
<dbReference type="GO" id="GO:0003964">
    <property type="term" value="F:RNA-directed DNA polymerase activity"/>
    <property type="evidence" value="ECO:0007669"/>
    <property type="project" value="UniProtKB-KW"/>
</dbReference>
<evidence type="ECO:0000256" key="1">
    <source>
        <dbReference type="SAM" id="Phobius"/>
    </source>
</evidence>
<dbReference type="Proteomes" id="UP001151760">
    <property type="component" value="Unassembled WGS sequence"/>
</dbReference>
<dbReference type="EMBL" id="BQNB010018954">
    <property type="protein sequence ID" value="GJT80044.1"/>
    <property type="molecule type" value="Genomic_DNA"/>
</dbReference>
<accession>A0ABQ5GXI9</accession>
<dbReference type="InterPro" id="IPR026960">
    <property type="entry name" value="RVT-Znf"/>
</dbReference>
<name>A0ABQ5GXI9_9ASTR</name>
<gene>
    <name evidence="3" type="ORF">Tco_1054386</name>
</gene>
<evidence type="ECO:0000313" key="4">
    <source>
        <dbReference type="Proteomes" id="UP001151760"/>
    </source>
</evidence>
<feature type="domain" description="Reverse transcriptase zinc-binding" evidence="2">
    <location>
        <begin position="570"/>
        <end position="659"/>
    </location>
</feature>
<sequence length="771" mass="87616">MEKGEGEEDINLILNTFNSKMSHIMNNNVASMGSQSYVNVIATCLAAKRNTLDNSLVGFLWGKKVWNRKSHKGSSLGQDSQGSNGRILRDGTSFDCFAPALIEVSVEKELKQVVTMAILIVDGEDTCPKRVVEPIKDHLEDQTDGFTTDDDDVLNVQENGESSGGNDPRDRRQLWADLGFHKNVVYGCPWVLLGNFNVPLNMEDMFTGSSSMNSAMCEFKDCIENIEVFDINSSGLHFTWNQKPKGSGGILKKLDRIMGNIGVCSDLFPVINGVQCNREILTSQKSASVESCNRSALDEEHLIAQQNPWTSINNIFVKAQITHMEFNDAIVDEERFLKQKSKIEWLEVGDSNLAYFHKSIKSCNQRSRIDVITTADNVEVSGNLVSDVFVSHYQAFLGTDLVCDELDTVGLFDKKVSEISNVNMMKPISNDEIKKAMFSIGDDKAPGPDGYTSAFFKKSGMWLDRSSCHNYHLDISPPDGSCKDDIQKAYDRLIGVHRSSPALFLTPRDIARETFSLQTHVADLMLNGVWNWPNAWLSKAPELGFINPLALNNCQDSIRWCDSDGNIREFSVKLAWEALRPRGEEVLWYNTVWFLHGIPRHAFHLWLVIRRSLKTQDKLGPWDVEPNTDLTMLRCLLCRAHTESHEHIFFECAFSSKVWILVRSYARMSSVRPVLTKIMSWFQPLDNKRTFAVVVGKLIFATTSYFIWLERNNRFCKNTRRTLEEIRDLIIVTIRLKLVTFRFKNTTTVQRMMSLWKMPSRFSLVEVQALD</sequence>
<keyword evidence="1" id="KW-1133">Transmembrane helix</keyword>
<reference evidence="3" key="1">
    <citation type="journal article" date="2022" name="Int. J. Mol. Sci.">
        <title>Draft Genome of Tanacetum Coccineum: Genomic Comparison of Closely Related Tanacetum-Family Plants.</title>
        <authorList>
            <person name="Yamashiro T."/>
            <person name="Shiraishi A."/>
            <person name="Nakayama K."/>
            <person name="Satake H."/>
        </authorList>
    </citation>
    <scope>NUCLEOTIDE SEQUENCE</scope>
</reference>
<protein>
    <submittedName>
        <fullName evidence="3">Reverse transcriptase domain, reverse transcriptase zinc-binding domain protein</fullName>
    </submittedName>
</protein>
<dbReference type="Gene3D" id="3.60.10.10">
    <property type="entry name" value="Endonuclease/exonuclease/phosphatase"/>
    <property type="match status" value="1"/>
</dbReference>
<feature type="transmembrane region" description="Helical" evidence="1">
    <location>
        <begin position="690"/>
        <end position="709"/>
    </location>
</feature>